<protein>
    <submittedName>
        <fullName evidence="3">Ras-associated and pleckstrin y domains-containing protein 1</fullName>
    </submittedName>
</protein>
<reference evidence="3" key="4">
    <citation type="journal article" date="2022" name="Res Sq">
        <title>Comparative Genomics Reveals Insights into the Divergent Evolution of Astigmatic Mites and Household Pest Adaptations.</title>
        <authorList>
            <person name="Xiong Q."/>
            <person name="Wan A.T.-Y."/>
            <person name="Liu X.-Y."/>
            <person name="Fung C.S.-H."/>
            <person name="Xiao X."/>
            <person name="Malainual N."/>
            <person name="Hou J."/>
            <person name="Wang L."/>
            <person name="Wang M."/>
            <person name="Yang K."/>
            <person name="Cui Y."/>
            <person name="Leung E."/>
            <person name="Nong W."/>
            <person name="Shin S.-K."/>
            <person name="Au S."/>
            <person name="Jeong K.Y."/>
            <person name="Chew F.T."/>
            <person name="Hui J."/>
            <person name="Leung T.F."/>
            <person name="Tungtrongchitr A."/>
            <person name="Zhong N."/>
            <person name="Liu Z."/>
            <person name="Tsui S."/>
        </authorList>
    </citation>
    <scope>NUCLEOTIDE SEQUENCE</scope>
    <source>
        <strain evidence="3">Derf</strain>
        <tissue evidence="3">Whole organism</tissue>
    </source>
</reference>
<feature type="compositionally biased region" description="Polar residues" evidence="1">
    <location>
        <begin position="205"/>
        <end position="218"/>
    </location>
</feature>
<dbReference type="AlphaFoldDB" id="A0A922L3U3"/>
<name>A0A922L3U3_DERFA</name>
<dbReference type="EMBL" id="ASGP02000003">
    <property type="protein sequence ID" value="KAH9517333.1"/>
    <property type="molecule type" value="Genomic_DNA"/>
</dbReference>
<feature type="compositionally biased region" description="Polar residues" evidence="1">
    <location>
        <begin position="235"/>
        <end position="248"/>
    </location>
</feature>
<dbReference type="Proteomes" id="UP000828236">
    <property type="component" value="Unassembled WGS sequence"/>
</dbReference>
<feature type="region of interest" description="Disordered" evidence="1">
    <location>
        <begin position="98"/>
        <end position="144"/>
    </location>
</feature>
<feature type="region of interest" description="Disordered" evidence="1">
    <location>
        <begin position="189"/>
        <end position="248"/>
    </location>
</feature>
<sequence length="248" mass="28395">MKQENHYMSISPHLLQKHQQMIQRHQQQQQQQQPPVNYCPSNTIYAGNNNSNYNDNNVPYHLPEDLFLKNMERVMQKKWHVAQMLQQDQTATPGQVLGFRDSAYLPPPPPPPTDNSYPNIIPPPPPSSNHHYNQSYNHHHQQQQQYSLATANHYHPLPYHHQMANNQPKSVQFSDNGPIIMNMENISSASSTTTTPMTSPIHHQPNYNMTAVGGQNHQMIGRSKIPPPPPKRSESTQLTVVTTCPSRR</sequence>
<accession>A0A922L3U3</accession>
<dbReference type="Proteomes" id="UP000790347">
    <property type="component" value="Unassembled WGS sequence"/>
</dbReference>
<gene>
    <name evidence="3" type="primary">RAPH1_1</name>
    <name evidence="3" type="ORF">DERF_008011</name>
    <name evidence="2" type="ORF">HUG17_2294</name>
</gene>
<organism evidence="3 4">
    <name type="scientific">Dermatophagoides farinae</name>
    <name type="common">American house dust mite</name>
    <dbReference type="NCBI Taxonomy" id="6954"/>
    <lineage>
        <taxon>Eukaryota</taxon>
        <taxon>Metazoa</taxon>
        <taxon>Ecdysozoa</taxon>
        <taxon>Arthropoda</taxon>
        <taxon>Chelicerata</taxon>
        <taxon>Arachnida</taxon>
        <taxon>Acari</taxon>
        <taxon>Acariformes</taxon>
        <taxon>Sarcoptiformes</taxon>
        <taxon>Astigmata</taxon>
        <taxon>Psoroptidia</taxon>
        <taxon>Analgoidea</taxon>
        <taxon>Pyroglyphidae</taxon>
        <taxon>Dermatophagoidinae</taxon>
        <taxon>Dermatophagoides</taxon>
    </lineage>
</organism>
<evidence type="ECO:0000313" key="3">
    <source>
        <dbReference type="EMBL" id="KAH9517333.1"/>
    </source>
</evidence>
<feature type="compositionally biased region" description="Low complexity" evidence="1">
    <location>
        <begin position="189"/>
        <end position="199"/>
    </location>
</feature>
<evidence type="ECO:0000313" key="2">
    <source>
        <dbReference type="EMBL" id="KAH7646756.1"/>
    </source>
</evidence>
<reference evidence="3" key="1">
    <citation type="submission" date="2013-05" db="EMBL/GenBank/DDBJ databases">
        <authorList>
            <person name="Yim A.K.Y."/>
            <person name="Chan T.F."/>
            <person name="Ji K.M."/>
            <person name="Liu X.Y."/>
            <person name="Zhou J.W."/>
            <person name="Li R.Q."/>
            <person name="Yang K.Y."/>
            <person name="Li J."/>
            <person name="Li M."/>
            <person name="Law P.T.W."/>
            <person name="Wu Y.L."/>
            <person name="Cai Z.L."/>
            <person name="Qin H."/>
            <person name="Bao Y."/>
            <person name="Leung R.K.K."/>
            <person name="Ng P.K.S."/>
            <person name="Zou J."/>
            <person name="Zhong X.J."/>
            <person name="Ran P.X."/>
            <person name="Zhong N.S."/>
            <person name="Liu Z.G."/>
            <person name="Tsui S.K.W."/>
        </authorList>
    </citation>
    <scope>NUCLEOTIDE SEQUENCE</scope>
    <source>
        <strain evidence="3">Derf</strain>
        <tissue evidence="3">Whole organism</tissue>
    </source>
</reference>
<reference evidence="2" key="2">
    <citation type="submission" date="2020-06" db="EMBL/GenBank/DDBJ databases">
        <authorList>
            <person name="Ji K."/>
            <person name="Li J."/>
        </authorList>
    </citation>
    <scope>NUCLEOTIDE SEQUENCE</scope>
    <source>
        <strain evidence="2">JKM2019</strain>
        <tissue evidence="2">Whole body</tissue>
    </source>
</reference>
<reference evidence="2" key="3">
    <citation type="journal article" date="2021" name="World Allergy Organ. J.">
        <title>Chromosome-level assembly of Dermatophagoides farinae genome and transcriptome reveals two novel allergens Der f 37 and Der f 39.</title>
        <authorList>
            <person name="Chen J."/>
            <person name="Cai Z."/>
            <person name="Fan D."/>
            <person name="Hu J."/>
            <person name="Hou Y."/>
            <person name="He Y."/>
            <person name="Zhang Z."/>
            <person name="Zhao Z."/>
            <person name="Gao P."/>
            <person name="Hu W."/>
            <person name="Sun J."/>
            <person name="Li J."/>
            <person name="Ji K."/>
        </authorList>
    </citation>
    <scope>NUCLEOTIDE SEQUENCE</scope>
    <source>
        <strain evidence="2">JKM2019</strain>
    </source>
</reference>
<feature type="compositionally biased region" description="Low complexity" evidence="1">
    <location>
        <begin position="128"/>
        <end position="144"/>
    </location>
</feature>
<dbReference type="EMBL" id="SDOV01000001">
    <property type="protein sequence ID" value="KAH7646756.1"/>
    <property type="molecule type" value="Genomic_DNA"/>
</dbReference>
<comment type="caution">
    <text evidence="3">The sequence shown here is derived from an EMBL/GenBank/DDBJ whole genome shotgun (WGS) entry which is preliminary data.</text>
</comment>
<proteinExistence type="predicted"/>
<evidence type="ECO:0000256" key="1">
    <source>
        <dbReference type="SAM" id="MobiDB-lite"/>
    </source>
</evidence>
<keyword evidence="4" id="KW-1185">Reference proteome</keyword>
<evidence type="ECO:0000313" key="4">
    <source>
        <dbReference type="Proteomes" id="UP000790347"/>
    </source>
</evidence>